<evidence type="ECO:0000313" key="2">
    <source>
        <dbReference type="EMBL" id="RAU22114.1"/>
    </source>
</evidence>
<comment type="caution">
    <text evidence="2">The sequence shown here is derived from an EMBL/GenBank/DDBJ whole genome shotgun (WGS) entry which is preliminary data.</text>
</comment>
<name>A0A364NYF4_9PROT</name>
<accession>A0A364NYF4</accession>
<dbReference type="AlphaFoldDB" id="A0A364NYF4"/>
<keyword evidence="1" id="KW-0732">Signal</keyword>
<dbReference type="OrthoDB" id="7353353at2"/>
<proteinExistence type="predicted"/>
<gene>
    <name evidence="2" type="ORF">CU669_10585</name>
</gene>
<dbReference type="EMBL" id="PGTO01000006">
    <property type="protein sequence ID" value="RAU22114.1"/>
    <property type="molecule type" value="Genomic_DNA"/>
</dbReference>
<feature type="chain" id="PRO_5016611338" evidence="1">
    <location>
        <begin position="27"/>
        <end position="160"/>
    </location>
</feature>
<keyword evidence="3" id="KW-1185">Reference proteome</keyword>
<evidence type="ECO:0000256" key="1">
    <source>
        <dbReference type="SAM" id="SignalP"/>
    </source>
</evidence>
<feature type="signal peptide" evidence="1">
    <location>
        <begin position="1"/>
        <end position="26"/>
    </location>
</feature>
<dbReference type="RefSeq" id="WP_112144411.1">
    <property type="nucleotide sequence ID" value="NZ_PGTO01000006.1"/>
</dbReference>
<organism evidence="2 3">
    <name type="scientific">Paramagnetospirillum kuznetsovii</name>
    <dbReference type="NCBI Taxonomy" id="2053833"/>
    <lineage>
        <taxon>Bacteria</taxon>
        <taxon>Pseudomonadati</taxon>
        <taxon>Pseudomonadota</taxon>
        <taxon>Alphaproteobacteria</taxon>
        <taxon>Rhodospirillales</taxon>
        <taxon>Magnetospirillaceae</taxon>
        <taxon>Paramagnetospirillum</taxon>
    </lineage>
</organism>
<sequence>MRRPFLILTLGLLAVSAPVLSTLALAKPKACFSAPEITAEREIRHGIYMREAAKRCDGEYVKGTNAMWQKFEAANGTKFKSANDKRKKAWEREFPDDWVPKMNHADGRLVTFARNVPRTQGYCENIDEQLKELDKKGYGGFSAQAKVVHNEVIEDYKVCN</sequence>
<evidence type="ECO:0000313" key="3">
    <source>
        <dbReference type="Proteomes" id="UP000251075"/>
    </source>
</evidence>
<reference evidence="2 3" key="1">
    <citation type="submission" date="2017-11" db="EMBL/GenBank/DDBJ databases">
        <title>Draft genome sequence of magnetotactic bacterium Magnetospirillum kuznetsovii LBB-42.</title>
        <authorList>
            <person name="Grouzdev D.S."/>
            <person name="Rysina M.S."/>
            <person name="Baslerov R.V."/>
            <person name="Koziaeva V."/>
        </authorList>
    </citation>
    <scope>NUCLEOTIDE SEQUENCE [LARGE SCALE GENOMIC DNA]</scope>
    <source>
        <strain evidence="2 3">LBB-42</strain>
    </source>
</reference>
<protein>
    <submittedName>
        <fullName evidence="2">Uncharacterized protein</fullName>
    </submittedName>
</protein>
<dbReference type="Proteomes" id="UP000251075">
    <property type="component" value="Unassembled WGS sequence"/>
</dbReference>